<evidence type="ECO:0000313" key="13">
    <source>
        <dbReference type="EMBL" id="SDB52637.1"/>
    </source>
</evidence>
<accession>A0A1G6E5A8</accession>
<dbReference type="NCBIfam" id="NF003645">
    <property type="entry name" value="PRK05286.1-2"/>
    <property type="match status" value="1"/>
</dbReference>
<feature type="binding site" evidence="11">
    <location>
        <position position="168"/>
    </location>
    <ligand>
        <name>FMN</name>
        <dbReference type="ChEBI" id="CHEBI:58210"/>
    </ligand>
</feature>
<comment type="pathway">
    <text evidence="3 11">Pyrimidine metabolism; UMP biosynthesis via de novo pathway; orotate from (S)-dihydroorotate (quinone route): step 1/1.</text>
</comment>
<keyword evidence="6 11" id="KW-0288">FMN</keyword>
<keyword evidence="11" id="KW-1003">Cell membrane</keyword>
<feature type="binding site" evidence="11">
    <location>
        <begin position="310"/>
        <end position="311"/>
    </location>
    <ligand>
        <name>FMN</name>
        <dbReference type="ChEBI" id="CHEBI:58210"/>
    </ligand>
</feature>
<keyword evidence="7 11" id="KW-0665">Pyrimidine biosynthesis</keyword>
<dbReference type="NCBIfam" id="NF003652">
    <property type="entry name" value="PRK05286.2-5"/>
    <property type="match status" value="1"/>
</dbReference>
<name>A0A1G6E5A8_9HYPH</name>
<evidence type="ECO:0000256" key="7">
    <source>
        <dbReference type="ARBA" id="ARBA00022975"/>
    </source>
</evidence>
<dbReference type="HAMAP" id="MF_00225">
    <property type="entry name" value="DHO_dh_type2"/>
    <property type="match status" value="1"/>
</dbReference>
<sequence length="354" mass="37373">MSGYDLLRPVLFSLDPEAAHKLALKALATGIHPRPQRRHPALSQKLLGLDFPNPIGMAAGFDKNGEVPDALLALGFGFTEVGTVTPKPQAGNPRPRVFRLPRHRAMINRLGFNGEGAVAVHRRLAARKGRPGIVGVNVGANKDAADRVGDYAAGIYRFADVADYFTVNISSPNTPGLRDLHHEVALSELLSRIFEARDLAKSKVPILLKIAPDLDDEALAATTEIALRSGVEGMVVSNTTIAREAVAGDPAAAETGGLSGAPLYHASTVMLARVRRIVGRRMVLVGVGGVESAETVLGKLLAGADLVQFYTGMVYAGPGLPARILAELPKLLAREGVASVTEIVGRDTEAWAGS</sequence>
<dbReference type="InterPro" id="IPR050074">
    <property type="entry name" value="DHO_dehydrogenase"/>
</dbReference>
<comment type="cofactor">
    <cofactor evidence="11">
        <name>FMN</name>
        <dbReference type="ChEBI" id="CHEBI:58210"/>
    </cofactor>
    <text evidence="11">Binds 1 FMN per subunit.</text>
</comment>
<feature type="binding site" evidence="11">
    <location>
        <position position="63"/>
    </location>
    <ligand>
        <name>substrate</name>
    </ligand>
</feature>
<dbReference type="GO" id="GO:0006207">
    <property type="term" value="P:'de novo' pyrimidine nucleobase biosynthetic process"/>
    <property type="evidence" value="ECO:0007669"/>
    <property type="project" value="UniProtKB-UniRule"/>
</dbReference>
<dbReference type="InterPro" id="IPR012135">
    <property type="entry name" value="Dihydroorotate_DH_1_2"/>
</dbReference>
<dbReference type="STRING" id="665467.SAMN02982931_04142"/>
<feature type="binding site" evidence="11">
    <location>
        <position position="260"/>
    </location>
    <ligand>
        <name>FMN</name>
        <dbReference type="ChEBI" id="CHEBI:58210"/>
    </ligand>
</feature>
<dbReference type="PANTHER" id="PTHR48109:SF4">
    <property type="entry name" value="DIHYDROOROTATE DEHYDROGENASE (QUINONE), MITOCHONDRIAL"/>
    <property type="match status" value="1"/>
</dbReference>
<dbReference type="PROSITE" id="PS00911">
    <property type="entry name" value="DHODEHASE_1"/>
    <property type="match status" value="1"/>
</dbReference>
<feature type="binding site" evidence="11">
    <location>
        <position position="209"/>
    </location>
    <ligand>
        <name>FMN</name>
        <dbReference type="ChEBI" id="CHEBI:58210"/>
    </ligand>
</feature>
<comment type="catalytic activity">
    <reaction evidence="10 11">
        <text>(S)-dihydroorotate + a quinone = orotate + a quinol</text>
        <dbReference type="Rhea" id="RHEA:30187"/>
        <dbReference type="ChEBI" id="CHEBI:24646"/>
        <dbReference type="ChEBI" id="CHEBI:30839"/>
        <dbReference type="ChEBI" id="CHEBI:30864"/>
        <dbReference type="ChEBI" id="CHEBI:132124"/>
        <dbReference type="EC" id="1.3.5.2"/>
    </reaction>
</comment>
<comment type="subcellular location">
    <subcellularLocation>
        <location evidence="11">Cell membrane</location>
        <topology evidence="11">Peripheral membrane protein</topology>
    </subcellularLocation>
    <subcellularLocation>
        <location evidence="2">Membrane</location>
    </subcellularLocation>
</comment>
<dbReference type="OrthoDB" id="9802377at2"/>
<dbReference type="GO" id="GO:0044205">
    <property type="term" value="P:'de novo' UMP biosynthetic process"/>
    <property type="evidence" value="ECO:0007669"/>
    <property type="project" value="UniProtKB-UniRule"/>
</dbReference>
<feature type="binding site" evidence="11">
    <location>
        <position position="168"/>
    </location>
    <ligand>
        <name>substrate</name>
    </ligand>
</feature>
<evidence type="ECO:0000256" key="2">
    <source>
        <dbReference type="ARBA" id="ARBA00004370"/>
    </source>
</evidence>
<evidence type="ECO:0000256" key="9">
    <source>
        <dbReference type="ARBA" id="ARBA00023136"/>
    </source>
</evidence>
<dbReference type="Pfam" id="PF01180">
    <property type="entry name" value="DHO_dh"/>
    <property type="match status" value="1"/>
</dbReference>
<dbReference type="EC" id="1.3.5.2" evidence="11"/>
<feature type="binding site" evidence="11">
    <location>
        <position position="83"/>
    </location>
    <ligand>
        <name>FMN</name>
        <dbReference type="ChEBI" id="CHEBI:58210"/>
    </ligand>
</feature>
<keyword evidence="14" id="KW-1185">Reference proteome</keyword>
<comment type="function">
    <text evidence="1 11">Catalyzes the conversion of dihydroorotate to orotate with quinone as electron acceptor.</text>
</comment>
<dbReference type="SUPFAM" id="SSF51395">
    <property type="entry name" value="FMN-linked oxidoreductases"/>
    <property type="match status" value="1"/>
</dbReference>
<dbReference type="GO" id="GO:0106430">
    <property type="term" value="F:dihydroorotate dehydrogenase (quinone) activity"/>
    <property type="evidence" value="ECO:0007669"/>
    <property type="project" value="UniProtKB-EC"/>
</dbReference>
<keyword evidence="5 11" id="KW-0285">Flavoprotein</keyword>
<evidence type="ECO:0000256" key="1">
    <source>
        <dbReference type="ARBA" id="ARBA00003125"/>
    </source>
</evidence>
<keyword evidence="8 11" id="KW-0560">Oxidoreductase</keyword>
<keyword evidence="9 11" id="KW-0472">Membrane</keyword>
<protein>
    <recommendedName>
        <fullName evidence="11">Dihydroorotate dehydrogenase (quinone)</fullName>
        <ecNumber evidence="11">1.3.5.2</ecNumber>
    </recommendedName>
    <alternativeName>
        <fullName evidence="11">DHOdehase</fullName>
        <shortName evidence="11">DHOD</shortName>
        <shortName evidence="11">DHODase</shortName>
    </alternativeName>
    <alternativeName>
        <fullName evidence="11">Dihydroorotate oxidase</fullName>
    </alternativeName>
</protein>
<feature type="binding site" evidence="11">
    <location>
        <begin position="108"/>
        <end position="112"/>
    </location>
    <ligand>
        <name>substrate</name>
    </ligand>
</feature>
<dbReference type="Gene3D" id="3.20.20.70">
    <property type="entry name" value="Aldolase class I"/>
    <property type="match status" value="1"/>
</dbReference>
<dbReference type="AlphaFoldDB" id="A0A1G6E5A8"/>
<feature type="binding site" evidence="11">
    <location>
        <position position="137"/>
    </location>
    <ligand>
        <name>FMN</name>
        <dbReference type="ChEBI" id="CHEBI:58210"/>
    </ligand>
</feature>
<feature type="active site" description="Nucleophile" evidence="11">
    <location>
        <position position="171"/>
    </location>
</feature>
<feature type="binding site" evidence="11">
    <location>
        <begin position="59"/>
        <end position="63"/>
    </location>
    <ligand>
        <name>FMN</name>
        <dbReference type="ChEBI" id="CHEBI:58210"/>
    </ligand>
</feature>
<dbReference type="PANTHER" id="PTHR48109">
    <property type="entry name" value="DIHYDROOROTATE DEHYDROGENASE (QUINONE), MITOCHONDRIAL-RELATED"/>
    <property type="match status" value="1"/>
</dbReference>
<dbReference type="GO" id="GO:0005737">
    <property type="term" value="C:cytoplasm"/>
    <property type="evidence" value="ECO:0007669"/>
    <property type="project" value="InterPro"/>
</dbReference>
<evidence type="ECO:0000256" key="11">
    <source>
        <dbReference type="HAMAP-Rule" id="MF_00225"/>
    </source>
</evidence>
<evidence type="ECO:0000256" key="3">
    <source>
        <dbReference type="ARBA" id="ARBA00005161"/>
    </source>
</evidence>
<dbReference type="GO" id="GO:0005886">
    <property type="term" value="C:plasma membrane"/>
    <property type="evidence" value="ECO:0007669"/>
    <property type="project" value="UniProtKB-SubCell"/>
</dbReference>
<dbReference type="RefSeq" id="WP_090879549.1">
    <property type="nucleotide sequence ID" value="NZ_FMXQ01000010.1"/>
</dbReference>
<evidence type="ECO:0000313" key="14">
    <source>
        <dbReference type="Proteomes" id="UP000199071"/>
    </source>
</evidence>
<dbReference type="InterPro" id="IPR001295">
    <property type="entry name" value="Dihydroorotate_DH_CS"/>
</dbReference>
<gene>
    <name evidence="11" type="primary">pyrD</name>
    <name evidence="13" type="ORF">SAMN02982931_04142</name>
</gene>
<evidence type="ECO:0000256" key="8">
    <source>
        <dbReference type="ARBA" id="ARBA00023002"/>
    </source>
</evidence>
<dbReference type="Proteomes" id="UP000199071">
    <property type="component" value="Unassembled WGS sequence"/>
</dbReference>
<evidence type="ECO:0000256" key="6">
    <source>
        <dbReference type="ARBA" id="ARBA00022643"/>
    </source>
</evidence>
<dbReference type="InterPro" id="IPR005720">
    <property type="entry name" value="Dihydroorotate_DH_cat"/>
</dbReference>
<evidence type="ECO:0000256" key="5">
    <source>
        <dbReference type="ARBA" id="ARBA00022630"/>
    </source>
</evidence>
<feature type="domain" description="Dihydroorotate dehydrogenase catalytic" evidence="12">
    <location>
        <begin position="42"/>
        <end position="332"/>
    </location>
</feature>
<comment type="subunit">
    <text evidence="11">Monomer.</text>
</comment>
<proteinExistence type="inferred from homology"/>
<dbReference type="PIRSF" id="PIRSF000164">
    <property type="entry name" value="DHO_oxidase"/>
    <property type="match status" value="1"/>
</dbReference>
<dbReference type="EMBL" id="FMXQ01000010">
    <property type="protein sequence ID" value="SDB52637.1"/>
    <property type="molecule type" value="Genomic_DNA"/>
</dbReference>
<feature type="binding site" evidence="11">
    <location>
        <position position="237"/>
    </location>
    <ligand>
        <name>FMN</name>
        <dbReference type="ChEBI" id="CHEBI:58210"/>
    </ligand>
</feature>
<evidence type="ECO:0000256" key="10">
    <source>
        <dbReference type="ARBA" id="ARBA00048639"/>
    </source>
</evidence>
<dbReference type="UniPathway" id="UPA00070">
    <property type="reaction ID" value="UER00946"/>
</dbReference>
<reference evidence="13 14" key="1">
    <citation type="submission" date="2016-10" db="EMBL/GenBank/DDBJ databases">
        <authorList>
            <person name="de Groot N.N."/>
        </authorList>
    </citation>
    <scope>NUCLEOTIDE SEQUENCE [LARGE SCALE GENOMIC DNA]</scope>
    <source>
        <strain evidence="13 14">ATCC 35022</strain>
    </source>
</reference>
<feature type="binding site" evidence="11">
    <location>
        <begin position="238"/>
        <end position="239"/>
    </location>
    <ligand>
        <name>substrate</name>
    </ligand>
</feature>
<dbReference type="InterPro" id="IPR005719">
    <property type="entry name" value="Dihydroorotate_DH_2"/>
</dbReference>
<organism evidence="13 14">
    <name type="scientific">Bauldia litoralis</name>
    <dbReference type="NCBI Taxonomy" id="665467"/>
    <lineage>
        <taxon>Bacteria</taxon>
        <taxon>Pseudomonadati</taxon>
        <taxon>Pseudomonadota</taxon>
        <taxon>Alphaproteobacteria</taxon>
        <taxon>Hyphomicrobiales</taxon>
        <taxon>Kaistiaceae</taxon>
        <taxon>Bauldia</taxon>
    </lineage>
</organism>
<dbReference type="PROSITE" id="PS00912">
    <property type="entry name" value="DHODEHASE_2"/>
    <property type="match status" value="1"/>
</dbReference>
<dbReference type="NCBIfam" id="TIGR01036">
    <property type="entry name" value="pyrD_sub2"/>
    <property type="match status" value="1"/>
</dbReference>
<feature type="binding site" evidence="11">
    <location>
        <position position="173"/>
    </location>
    <ligand>
        <name>substrate</name>
    </ligand>
</feature>
<evidence type="ECO:0000256" key="4">
    <source>
        <dbReference type="ARBA" id="ARBA00005359"/>
    </source>
</evidence>
<comment type="similarity">
    <text evidence="4 11">Belongs to the dihydroorotate dehydrogenase family. Type 2 subfamily.</text>
</comment>
<evidence type="ECO:0000259" key="12">
    <source>
        <dbReference type="Pfam" id="PF01180"/>
    </source>
</evidence>
<dbReference type="InterPro" id="IPR013785">
    <property type="entry name" value="Aldolase_TIM"/>
</dbReference>
<dbReference type="CDD" id="cd04738">
    <property type="entry name" value="DHOD_2_like"/>
    <property type="match status" value="1"/>
</dbReference>
<feature type="binding site" evidence="11">
    <location>
        <position position="289"/>
    </location>
    <ligand>
        <name>FMN</name>
        <dbReference type="ChEBI" id="CHEBI:58210"/>
    </ligand>
</feature>